<sequence>MDRRTCWICGKKIDRDLAAIERAGERLRYVPFVRDVRVEGVVLAHPVCFANEQGVEALVVLVHERDYETVEKSGKGERLS</sequence>
<accession>A0A1H2CK16</accession>
<dbReference type="RefSeq" id="WP_092548352.1">
    <property type="nucleotide sequence ID" value="NZ_BOMJ01000006.1"/>
</dbReference>
<gene>
    <name evidence="1" type="ORF">SAMN04489716_5948</name>
</gene>
<evidence type="ECO:0008006" key="3">
    <source>
        <dbReference type="Google" id="ProtNLM"/>
    </source>
</evidence>
<evidence type="ECO:0000313" key="2">
    <source>
        <dbReference type="Proteomes" id="UP000198688"/>
    </source>
</evidence>
<dbReference type="EMBL" id="LT629758">
    <property type="protein sequence ID" value="SDT70406.1"/>
    <property type="molecule type" value="Genomic_DNA"/>
</dbReference>
<proteinExistence type="predicted"/>
<keyword evidence="2" id="KW-1185">Reference proteome</keyword>
<organism evidence="1 2">
    <name type="scientific">Actinoplanes derwentensis</name>
    <dbReference type="NCBI Taxonomy" id="113562"/>
    <lineage>
        <taxon>Bacteria</taxon>
        <taxon>Bacillati</taxon>
        <taxon>Actinomycetota</taxon>
        <taxon>Actinomycetes</taxon>
        <taxon>Micromonosporales</taxon>
        <taxon>Micromonosporaceae</taxon>
        <taxon>Actinoplanes</taxon>
    </lineage>
</organism>
<dbReference type="AlphaFoldDB" id="A0A1H2CK16"/>
<reference evidence="1 2" key="1">
    <citation type="submission" date="2016-10" db="EMBL/GenBank/DDBJ databases">
        <authorList>
            <person name="de Groot N.N."/>
        </authorList>
    </citation>
    <scope>NUCLEOTIDE SEQUENCE [LARGE SCALE GENOMIC DNA]</scope>
    <source>
        <strain evidence="1 2">DSM 43941</strain>
    </source>
</reference>
<dbReference type="Proteomes" id="UP000198688">
    <property type="component" value="Chromosome I"/>
</dbReference>
<name>A0A1H2CK16_9ACTN</name>
<dbReference type="STRING" id="113562.SAMN04489716_5948"/>
<evidence type="ECO:0000313" key="1">
    <source>
        <dbReference type="EMBL" id="SDT70406.1"/>
    </source>
</evidence>
<protein>
    <recommendedName>
        <fullName evidence="3">YlxR domain-containing protein</fullName>
    </recommendedName>
</protein>